<dbReference type="SUPFAM" id="SSF53474">
    <property type="entry name" value="alpha/beta-Hydrolases"/>
    <property type="match status" value="1"/>
</dbReference>
<proteinExistence type="predicted"/>
<reference evidence="1 2" key="1">
    <citation type="submission" date="2017-07" db="EMBL/GenBank/DDBJ databases">
        <title>Phylogenetic study on the rhizospheric bacterium Ochrobactrum sp. A44.</title>
        <authorList>
            <person name="Krzyzanowska D.M."/>
            <person name="Ossowicki A."/>
            <person name="Rajewska M."/>
            <person name="Maciag T."/>
            <person name="Kaczynski Z."/>
            <person name="Czerwicka M."/>
            <person name="Jafra S."/>
        </authorList>
    </citation>
    <scope>NUCLEOTIDE SEQUENCE [LARGE SCALE GENOMIC DNA]</scope>
    <source>
        <strain evidence="1 2">CCUG 30717</strain>
    </source>
</reference>
<dbReference type="STRING" id="419475.A8A54_07565"/>
<dbReference type="Proteomes" id="UP000216188">
    <property type="component" value="Unassembled WGS sequence"/>
</dbReference>
<evidence type="ECO:0000313" key="2">
    <source>
        <dbReference type="Proteomes" id="UP000216188"/>
    </source>
</evidence>
<organism evidence="1 2">
    <name type="scientific">Brucella pseudogrignonensis</name>
    <dbReference type="NCBI Taxonomy" id="419475"/>
    <lineage>
        <taxon>Bacteria</taxon>
        <taxon>Pseudomonadati</taxon>
        <taxon>Pseudomonadota</taxon>
        <taxon>Alphaproteobacteria</taxon>
        <taxon>Hyphomicrobiales</taxon>
        <taxon>Brucellaceae</taxon>
        <taxon>Brucella/Ochrobactrum group</taxon>
        <taxon>Brucella</taxon>
    </lineage>
</organism>
<accession>A0A256GU27</accession>
<comment type="caution">
    <text evidence="1">The sequence shown here is derived from an EMBL/GenBank/DDBJ whole genome shotgun (WGS) entry which is preliminary data.</text>
</comment>
<dbReference type="GO" id="GO:0016787">
    <property type="term" value="F:hydrolase activity"/>
    <property type="evidence" value="ECO:0007669"/>
    <property type="project" value="UniProtKB-KW"/>
</dbReference>
<keyword evidence="2" id="KW-1185">Reference proteome</keyword>
<gene>
    <name evidence="1" type="ORF">CEV34_0640</name>
</gene>
<keyword evidence="1" id="KW-0378">Hydrolase</keyword>
<dbReference type="InterPro" id="IPR029058">
    <property type="entry name" value="AB_hydrolase_fold"/>
</dbReference>
<dbReference type="Gene3D" id="3.40.50.1820">
    <property type="entry name" value="alpha/beta hydrolase"/>
    <property type="match status" value="1"/>
</dbReference>
<sequence>MWKMVRESRRFSCEWVISLGLMLIILTIDGARAELLQWSLKPDFATCQKTDDAVWAEYAGGQDCIRFFSGGTIKDAPVVIVLLRGDTVGWVKRKPADIPDNTVKAQKGRAERTAQVIDVPVIVLERPGTFGSTGNHLRRRQAPEFLALNSALDAIKQRYNIQQFVLMGHSGGATAAAALLTLGRNDVSCAVLTSGAFGLLERAQMLRAESGLKQRPGRDTTGLPTPYDPMEHIRGFVRNPQLKIIVIGNPRDRVAPFVLQRRFVDLLTGNGYSAQLMTYGAFPPQYHKLRDDIGLKQAATCAKQL</sequence>
<dbReference type="AlphaFoldDB" id="A0A256GU27"/>
<evidence type="ECO:0000313" key="1">
    <source>
        <dbReference type="EMBL" id="OYR30256.1"/>
    </source>
</evidence>
<name>A0A256GU27_9HYPH</name>
<dbReference type="EMBL" id="NNRM01000006">
    <property type="protein sequence ID" value="OYR30256.1"/>
    <property type="molecule type" value="Genomic_DNA"/>
</dbReference>
<dbReference type="RefSeq" id="WP_007876143.1">
    <property type="nucleotide sequence ID" value="NZ_CAXURC020000001.1"/>
</dbReference>
<protein>
    <submittedName>
        <fullName evidence="1">Alpha/beta hydrolase family protein</fullName>
    </submittedName>
</protein>